<accession>A0A6C0JK84</accession>
<evidence type="ECO:0000313" key="1">
    <source>
        <dbReference type="EMBL" id="QHU06062.1"/>
    </source>
</evidence>
<name>A0A6C0JK84_9ZZZZ</name>
<organism evidence="1">
    <name type="scientific">viral metagenome</name>
    <dbReference type="NCBI Taxonomy" id="1070528"/>
    <lineage>
        <taxon>unclassified sequences</taxon>
        <taxon>metagenomes</taxon>
        <taxon>organismal metagenomes</taxon>
    </lineage>
</organism>
<proteinExistence type="predicted"/>
<sequence length="87" mass="10068">MPSTERSDISSSRHYRCGNRCDRNRRGDDYYYYEYEYGPNPLALYYLNRPYGGYYGYPGYGYQGLGYPGLGAGYGRYGLGLRGYGTW</sequence>
<reference evidence="1" key="1">
    <citation type="journal article" date="2020" name="Nature">
        <title>Giant virus diversity and host interactions through global metagenomics.</title>
        <authorList>
            <person name="Schulz F."/>
            <person name="Roux S."/>
            <person name="Paez-Espino D."/>
            <person name="Jungbluth S."/>
            <person name="Walsh D.A."/>
            <person name="Denef V.J."/>
            <person name="McMahon K.D."/>
            <person name="Konstantinidis K.T."/>
            <person name="Eloe-Fadrosh E.A."/>
            <person name="Kyrpides N.C."/>
            <person name="Woyke T."/>
        </authorList>
    </citation>
    <scope>NUCLEOTIDE SEQUENCE</scope>
    <source>
        <strain evidence="1">GVMAG-M-3300027747-57</strain>
    </source>
</reference>
<dbReference type="EMBL" id="MN740430">
    <property type="protein sequence ID" value="QHU06062.1"/>
    <property type="molecule type" value="Genomic_DNA"/>
</dbReference>
<dbReference type="AlphaFoldDB" id="A0A6C0JK84"/>
<protein>
    <submittedName>
        <fullName evidence="1">Uncharacterized protein</fullName>
    </submittedName>
</protein>